<dbReference type="PANTHER" id="PTHR30055">
    <property type="entry name" value="HTH-TYPE TRANSCRIPTIONAL REGULATOR RUTR"/>
    <property type="match status" value="1"/>
</dbReference>
<feature type="domain" description="HTH tetR-type" evidence="5">
    <location>
        <begin position="22"/>
        <end position="82"/>
    </location>
</feature>
<dbReference type="PANTHER" id="PTHR30055:SF234">
    <property type="entry name" value="HTH-TYPE TRANSCRIPTIONAL REGULATOR BETI"/>
    <property type="match status" value="1"/>
</dbReference>
<comment type="caution">
    <text evidence="6">The sequence shown here is derived from an EMBL/GenBank/DDBJ whole genome shotgun (WGS) entry which is preliminary data.</text>
</comment>
<dbReference type="PROSITE" id="PS50977">
    <property type="entry name" value="HTH_TETR_2"/>
    <property type="match status" value="1"/>
</dbReference>
<dbReference type="Proteomes" id="UP001189813">
    <property type="component" value="Unassembled WGS sequence"/>
</dbReference>
<dbReference type="RefSeq" id="WP_316668880.1">
    <property type="nucleotide sequence ID" value="NZ_CATZBU010000016.1"/>
</dbReference>
<accession>A0ABN9JFQ3</accession>
<proteinExistence type="predicted"/>
<evidence type="ECO:0000256" key="1">
    <source>
        <dbReference type="ARBA" id="ARBA00023015"/>
    </source>
</evidence>
<dbReference type="InterPro" id="IPR036271">
    <property type="entry name" value="Tet_transcr_reg_TetR-rel_C_sf"/>
</dbReference>
<dbReference type="PRINTS" id="PR00455">
    <property type="entry name" value="HTHTETR"/>
</dbReference>
<gene>
    <name evidence="6" type="ORF">LMG19083_04540</name>
</gene>
<evidence type="ECO:0000256" key="4">
    <source>
        <dbReference type="PROSITE-ProRule" id="PRU00335"/>
    </source>
</evidence>
<feature type="DNA-binding region" description="H-T-H motif" evidence="4">
    <location>
        <begin position="45"/>
        <end position="64"/>
    </location>
</feature>
<keyword evidence="1" id="KW-0805">Transcription regulation</keyword>
<dbReference type="Gene3D" id="1.10.357.10">
    <property type="entry name" value="Tetracycline Repressor, domain 2"/>
    <property type="match status" value="1"/>
</dbReference>
<dbReference type="InterPro" id="IPR009057">
    <property type="entry name" value="Homeodomain-like_sf"/>
</dbReference>
<keyword evidence="2 4" id="KW-0238">DNA-binding</keyword>
<dbReference type="EMBL" id="CATZBU010000016">
    <property type="protein sequence ID" value="CAJ0807284.1"/>
    <property type="molecule type" value="Genomic_DNA"/>
</dbReference>
<evidence type="ECO:0000256" key="2">
    <source>
        <dbReference type="ARBA" id="ARBA00023125"/>
    </source>
</evidence>
<evidence type="ECO:0000313" key="7">
    <source>
        <dbReference type="Proteomes" id="UP001189813"/>
    </source>
</evidence>
<dbReference type="SUPFAM" id="SSF48498">
    <property type="entry name" value="Tetracyclin repressor-like, C-terminal domain"/>
    <property type="match status" value="1"/>
</dbReference>
<dbReference type="SUPFAM" id="SSF46689">
    <property type="entry name" value="Homeodomain-like"/>
    <property type="match status" value="1"/>
</dbReference>
<evidence type="ECO:0000256" key="3">
    <source>
        <dbReference type="ARBA" id="ARBA00023163"/>
    </source>
</evidence>
<organism evidence="6 7">
    <name type="scientific">Ralstonia psammae</name>
    <dbReference type="NCBI Taxonomy" id="3058598"/>
    <lineage>
        <taxon>Bacteria</taxon>
        <taxon>Pseudomonadati</taxon>
        <taxon>Pseudomonadota</taxon>
        <taxon>Betaproteobacteria</taxon>
        <taxon>Burkholderiales</taxon>
        <taxon>Burkholderiaceae</taxon>
        <taxon>Ralstonia</taxon>
    </lineage>
</organism>
<name>A0ABN9JFQ3_9RALS</name>
<dbReference type="InterPro" id="IPR001647">
    <property type="entry name" value="HTH_TetR"/>
</dbReference>
<keyword evidence="7" id="KW-1185">Reference proteome</keyword>
<reference evidence="6 7" key="1">
    <citation type="submission" date="2023-07" db="EMBL/GenBank/DDBJ databases">
        <authorList>
            <person name="Peeters C."/>
        </authorList>
    </citation>
    <scope>NUCLEOTIDE SEQUENCE [LARGE SCALE GENOMIC DNA]</scope>
    <source>
        <strain evidence="6 7">LMG 19083</strain>
    </source>
</reference>
<dbReference type="Pfam" id="PF00440">
    <property type="entry name" value="TetR_N"/>
    <property type="match status" value="1"/>
</dbReference>
<sequence length="214" mass="23677">MSSKPVPIAIPLEAGRRERKRTQTLDHLAATAFSLFEQHGYDAVTMEQIAAQADVSKGTLYNHFPVKEALLAHQFHAELAAGGAQLRAQIEAQPDFASRLAVLLSASADWCNARRPYLAAYFRYRFASADLAARSRDTDKRSGLEAVFMALIDTAQRSGELDTRLDAEHLAGLFEYLYLGALMRWLARPDTDLHAGFSAVIDLFLHGMARKGAR</sequence>
<dbReference type="InterPro" id="IPR050109">
    <property type="entry name" value="HTH-type_TetR-like_transc_reg"/>
</dbReference>
<evidence type="ECO:0000313" key="6">
    <source>
        <dbReference type="EMBL" id="CAJ0807284.1"/>
    </source>
</evidence>
<keyword evidence="3" id="KW-0804">Transcription</keyword>
<evidence type="ECO:0000259" key="5">
    <source>
        <dbReference type="PROSITE" id="PS50977"/>
    </source>
</evidence>
<protein>
    <recommendedName>
        <fullName evidence="5">HTH tetR-type domain-containing protein</fullName>
    </recommendedName>
</protein>